<dbReference type="Gene3D" id="3.10.450.50">
    <property type="match status" value="1"/>
</dbReference>
<sequence length="149" mass="16237">MSSEQEVTSLIQGLYHALGDWQAFARCLDPGVTVWESDADRMLHSTAEVDALRTRRRAGMTPATVPVSVAPEDLLVDAWGDSAVARYVLRAVYPGADPDRCYRVSDVLRRGEQGWRIVHHHSEAMSPHDRAAAAPPPSSRPAGTPPAGR</sequence>
<protein>
    <submittedName>
        <fullName evidence="3">DUF4440 domain-containing protein</fullName>
    </submittedName>
</protein>
<evidence type="ECO:0000256" key="1">
    <source>
        <dbReference type="SAM" id="MobiDB-lite"/>
    </source>
</evidence>
<feature type="region of interest" description="Disordered" evidence="1">
    <location>
        <begin position="125"/>
        <end position="149"/>
    </location>
</feature>
<dbReference type="SUPFAM" id="SSF54427">
    <property type="entry name" value="NTF2-like"/>
    <property type="match status" value="1"/>
</dbReference>
<dbReference type="RefSeq" id="WP_306050689.1">
    <property type="nucleotide sequence ID" value="NZ_CP120997.1"/>
</dbReference>
<evidence type="ECO:0000259" key="2">
    <source>
        <dbReference type="Pfam" id="PF14534"/>
    </source>
</evidence>
<dbReference type="Pfam" id="PF14534">
    <property type="entry name" value="DUF4440"/>
    <property type="match status" value="1"/>
</dbReference>
<feature type="compositionally biased region" description="Low complexity" evidence="1">
    <location>
        <begin position="140"/>
        <end position="149"/>
    </location>
</feature>
<dbReference type="InterPro" id="IPR032710">
    <property type="entry name" value="NTF2-like_dom_sf"/>
</dbReference>
<accession>A0ABY9HCD4</accession>
<organism evidence="3 4">
    <name type="scientific">Streptomyces castrisilvae</name>
    <dbReference type="NCBI Taxonomy" id="3033811"/>
    <lineage>
        <taxon>Bacteria</taxon>
        <taxon>Bacillati</taxon>
        <taxon>Actinomycetota</taxon>
        <taxon>Actinomycetes</taxon>
        <taxon>Kitasatosporales</taxon>
        <taxon>Streptomycetaceae</taxon>
        <taxon>Streptomyces</taxon>
    </lineage>
</organism>
<feature type="domain" description="DUF4440" evidence="2">
    <location>
        <begin position="19"/>
        <end position="117"/>
    </location>
</feature>
<keyword evidence="4" id="KW-1185">Reference proteome</keyword>
<dbReference type="EMBL" id="CP120997">
    <property type="protein sequence ID" value="WLQ32029.1"/>
    <property type="molecule type" value="Genomic_DNA"/>
</dbReference>
<reference evidence="3 4" key="1">
    <citation type="submission" date="2023-03" db="EMBL/GenBank/DDBJ databases">
        <title>Isolation and description of six Streptomyces strains from soil environments, able to metabolize different microbial glucans.</title>
        <authorList>
            <person name="Widen T."/>
            <person name="Larsbrink J."/>
        </authorList>
    </citation>
    <scope>NUCLEOTIDE SEQUENCE [LARGE SCALE GENOMIC DNA]</scope>
    <source>
        <strain evidence="3 4">Mut1</strain>
    </source>
</reference>
<gene>
    <name evidence="3" type="ORF">P8A18_00625</name>
</gene>
<evidence type="ECO:0000313" key="3">
    <source>
        <dbReference type="EMBL" id="WLQ32029.1"/>
    </source>
</evidence>
<evidence type="ECO:0000313" key="4">
    <source>
        <dbReference type="Proteomes" id="UP001239522"/>
    </source>
</evidence>
<dbReference type="InterPro" id="IPR027843">
    <property type="entry name" value="DUF4440"/>
</dbReference>
<name>A0ABY9HCD4_9ACTN</name>
<dbReference type="Proteomes" id="UP001239522">
    <property type="component" value="Chromosome"/>
</dbReference>
<proteinExistence type="predicted"/>